<keyword evidence="3 9" id="KW-0698">rRNA processing</keyword>
<gene>
    <name evidence="11" type="ORF">K461DRAFT_279522</name>
</gene>
<comment type="subcellular location">
    <subcellularLocation>
        <location evidence="1 9">Nucleus</location>
        <location evidence="1 9">Nucleolus</location>
    </subcellularLocation>
</comment>
<dbReference type="EC" id="2.1.1.-" evidence="9"/>
<feature type="region of interest" description="Disordered" evidence="10">
    <location>
        <begin position="393"/>
        <end position="415"/>
    </location>
</feature>
<dbReference type="PANTHER" id="PTHR12787:SF0">
    <property type="entry name" value="RIBOSOMAL RNA-PROCESSING PROTEIN 8"/>
    <property type="match status" value="1"/>
</dbReference>
<dbReference type="Proteomes" id="UP000799439">
    <property type="component" value="Unassembled WGS sequence"/>
</dbReference>
<dbReference type="Gene3D" id="1.10.10.2150">
    <property type="entry name" value="Ribosomal RNA-processing protein 8, N-terminal domain"/>
    <property type="match status" value="1"/>
</dbReference>
<evidence type="ECO:0000256" key="8">
    <source>
        <dbReference type="ARBA" id="ARBA00076672"/>
    </source>
</evidence>
<comment type="caution">
    <text evidence="11">The sequence shown here is derived from an EMBL/GenBank/DDBJ whole genome shotgun (WGS) entry which is preliminary data.</text>
</comment>
<feature type="region of interest" description="Disordered" evidence="10">
    <location>
        <begin position="1"/>
        <end position="161"/>
    </location>
</feature>
<proteinExistence type="inferred from homology"/>
<feature type="non-terminal residue" evidence="11">
    <location>
        <position position="505"/>
    </location>
</feature>
<reference evidence="11" key="1">
    <citation type="journal article" date="2020" name="Stud. Mycol.">
        <title>101 Dothideomycetes genomes: a test case for predicting lifestyles and emergence of pathogens.</title>
        <authorList>
            <person name="Haridas S."/>
            <person name="Albert R."/>
            <person name="Binder M."/>
            <person name="Bloem J."/>
            <person name="Labutti K."/>
            <person name="Salamov A."/>
            <person name="Andreopoulos B."/>
            <person name="Baker S."/>
            <person name="Barry K."/>
            <person name="Bills G."/>
            <person name="Bluhm B."/>
            <person name="Cannon C."/>
            <person name="Castanera R."/>
            <person name="Culley D."/>
            <person name="Daum C."/>
            <person name="Ezra D."/>
            <person name="Gonzalez J."/>
            <person name="Henrissat B."/>
            <person name="Kuo A."/>
            <person name="Liang C."/>
            <person name="Lipzen A."/>
            <person name="Lutzoni F."/>
            <person name="Magnuson J."/>
            <person name="Mondo S."/>
            <person name="Nolan M."/>
            <person name="Ohm R."/>
            <person name="Pangilinan J."/>
            <person name="Park H.-J."/>
            <person name="Ramirez L."/>
            <person name="Alfaro M."/>
            <person name="Sun H."/>
            <person name="Tritt A."/>
            <person name="Yoshinaga Y."/>
            <person name="Zwiers L.-H."/>
            <person name="Turgeon B."/>
            <person name="Goodwin S."/>
            <person name="Spatafora J."/>
            <person name="Crous P."/>
            <person name="Grigoriev I."/>
        </authorList>
    </citation>
    <scope>NUCLEOTIDE SEQUENCE</scope>
    <source>
        <strain evidence="11">CBS 260.36</strain>
    </source>
</reference>
<dbReference type="Gene3D" id="3.40.50.150">
    <property type="entry name" value="Vaccinia Virus protein VP39"/>
    <property type="match status" value="1"/>
</dbReference>
<evidence type="ECO:0000313" key="11">
    <source>
        <dbReference type="EMBL" id="KAF2152000.1"/>
    </source>
</evidence>
<accession>A0A9P4J0T8</accession>
<sequence>MFAVPGWSVSASSLKTQTEADVKRAENQEGKSSRKRKRKSTAVTDENVSSLWSQNVDKQAPGTTNDHHPNYATKKAKNNGGAVATEFDKAKAAKNHGDGKKSKKTREPEPGPLSSSEDKNLNSGLTISPANPQVKPTKGVSKVSTAPSSAIPPEVPALPPTAKLTPMQQKMREKLVSARFRHLNETLYTAPSGTSLLMFADNPTMFEDYHSGFRRQVSVWPENPVDTFIATIEARAKVRPRFNRHGKGKGISEANGGEAELEQLPRSNGTCTIADLGCGDAALAQRLTASKIAAKRNLKLLSYDLASPNEFITKADVANLPLRDGSVDVAIFCLALMGTNWIDFIEEAYRILKWKGELWVAEIKSRFTRKDKKGGVVDHSVGKRRKVLGKKKEVKSKAEEEEEEDELRTEVDGEERKEETDVSAFVQVLSRRGFVLRKGDQSIDLGNKMFVRMEFIKAAPAMVGKNTKQDTKTPTQGVGKKKFVEVAEVSKEEEGTVLKPCLYKV</sequence>
<evidence type="ECO:0000256" key="3">
    <source>
        <dbReference type="ARBA" id="ARBA00022552"/>
    </source>
</evidence>
<evidence type="ECO:0000256" key="7">
    <source>
        <dbReference type="ARBA" id="ARBA00023242"/>
    </source>
</evidence>
<dbReference type="AlphaFoldDB" id="A0A9P4J0T8"/>
<feature type="compositionally biased region" description="Polar residues" evidence="10">
    <location>
        <begin position="121"/>
        <end position="131"/>
    </location>
</feature>
<evidence type="ECO:0000256" key="5">
    <source>
        <dbReference type="ARBA" id="ARBA00022679"/>
    </source>
</evidence>
<evidence type="ECO:0000256" key="2">
    <source>
        <dbReference type="ARBA" id="ARBA00006301"/>
    </source>
</evidence>
<keyword evidence="7 9" id="KW-0539">Nucleus</keyword>
<evidence type="ECO:0000256" key="4">
    <source>
        <dbReference type="ARBA" id="ARBA00022603"/>
    </source>
</evidence>
<dbReference type="GO" id="GO:0042273">
    <property type="term" value="P:ribosomal large subunit biogenesis"/>
    <property type="evidence" value="ECO:0007669"/>
    <property type="project" value="TreeGrafter"/>
</dbReference>
<evidence type="ECO:0000256" key="9">
    <source>
        <dbReference type="RuleBase" id="RU365074"/>
    </source>
</evidence>
<dbReference type="CDD" id="cd02440">
    <property type="entry name" value="AdoMet_MTases"/>
    <property type="match status" value="1"/>
</dbReference>
<dbReference type="InterPro" id="IPR029063">
    <property type="entry name" value="SAM-dependent_MTases_sf"/>
</dbReference>
<keyword evidence="12" id="KW-1185">Reference proteome</keyword>
<protein>
    <recommendedName>
        <fullName evidence="8 9">Ribosomal RNA-processing protein 8</fullName>
        <ecNumber evidence="9">2.1.1.-</ecNumber>
    </recommendedName>
</protein>
<keyword evidence="6 9" id="KW-0949">S-adenosyl-L-methionine</keyword>
<evidence type="ECO:0000256" key="6">
    <source>
        <dbReference type="ARBA" id="ARBA00022691"/>
    </source>
</evidence>
<keyword evidence="5 9" id="KW-0808">Transferase</keyword>
<keyword evidence="4 9" id="KW-0489">Methyltransferase</keyword>
<dbReference type="FunFam" id="1.10.10.2150:FF:000001">
    <property type="entry name" value="Ribosomal RNA-processing protein 8"/>
    <property type="match status" value="1"/>
</dbReference>
<dbReference type="OrthoDB" id="10258825at2759"/>
<dbReference type="PANTHER" id="PTHR12787">
    <property type="entry name" value="RIBOSOMAL RNA-PROCESSING PROTEIN 8"/>
    <property type="match status" value="1"/>
</dbReference>
<dbReference type="InterPro" id="IPR007823">
    <property type="entry name" value="RRP8"/>
</dbReference>
<dbReference type="GO" id="GO:0016433">
    <property type="term" value="F:rRNA (adenine) methyltransferase activity"/>
    <property type="evidence" value="ECO:0007669"/>
    <property type="project" value="TreeGrafter"/>
</dbReference>
<dbReference type="GO" id="GO:0005730">
    <property type="term" value="C:nucleolus"/>
    <property type="evidence" value="ECO:0007669"/>
    <property type="project" value="UniProtKB-SubCell"/>
</dbReference>
<evidence type="ECO:0000256" key="1">
    <source>
        <dbReference type="ARBA" id="ARBA00004604"/>
    </source>
</evidence>
<name>A0A9P4J0T8_9PEZI</name>
<feature type="compositionally biased region" description="Basic and acidic residues" evidence="10">
    <location>
        <begin position="86"/>
        <end position="109"/>
    </location>
</feature>
<comment type="similarity">
    <text evidence="2 9">Belongs to the methyltransferase superfamily. RRP8 family.</text>
</comment>
<dbReference type="SUPFAM" id="SSF53335">
    <property type="entry name" value="S-adenosyl-L-methionine-dependent methyltransferases"/>
    <property type="match status" value="1"/>
</dbReference>
<dbReference type="EMBL" id="ML996087">
    <property type="protein sequence ID" value="KAF2152000.1"/>
    <property type="molecule type" value="Genomic_DNA"/>
</dbReference>
<evidence type="ECO:0000313" key="12">
    <source>
        <dbReference type="Proteomes" id="UP000799439"/>
    </source>
</evidence>
<dbReference type="InterPro" id="IPR042036">
    <property type="entry name" value="RRP8_N"/>
</dbReference>
<feature type="compositionally biased region" description="Basic and acidic residues" evidence="10">
    <location>
        <begin position="18"/>
        <end position="32"/>
    </location>
</feature>
<dbReference type="Pfam" id="PF05148">
    <property type="entry name" value="Methyltransf_8"/>
    <property type="match status" value="1"/>
</dbReference>
<comment type="function">
    <text evidence="9">S-adenosyl-L-methionine-dependent methyltransferase that specifically methylates the N(1) position of adenine in helix 25.1 in 25S rRNA. Required both for ribosomal 40S and 60S subunits biogenesis. Required for efficient pre-rRNA cleavage at site A2.</text>
</comment>
<evidence type="ECO:0000256" key="10">
    <source>
        <dbReference type="SAM" id="MobiDB-lite"/>
    </source>
</evidence>
<organism evidence="11 12">
    <name type="scientific">Myriangium duriaei CBS 260.36</name>
    <dbReference type="NCBI Taxonomy" id="1168546"/>
    <lineage>
        <taxon>Eukaryota</taxon>
        <taxon>Fungi</taxon>
        <taxon>Dikarya</taxon>
        <taxon>Ascomycota</taxon>
        <taxon>Pezizomycotina</taxon>
        <taxon>Dothideomycetes</taxon>
        <taxon>Dothideomycetidae</taxon>
        <taxon>Myriangiales</taxon>
        <taxon>Myriangiaceae</taxon>
        <taxon>Myriangium</taxon>
    </lineage>
</organism>
<feature type="compositionally biased region" description="Polar residues" evidence="10">
    <location>
        <begin position="41"/>
        <end position="64"/>
    </location>
</feature>